<reference evidence="1 2" key="1">
    <citation type="submission" date="2021-06" db="EMBL/GenBank/DDBJ databases">
        <authorList>
            <person name="Palmer J.M."/>
        </authorList>
    </citation>
    <scope>NUCLEOTIDE SEQUENCE [LARGE SCALE GENOMIC DNA]</scope>
    <source>
        <strain evidence="1 2">GA_2019</strain>
        <tissue evidence="1">Muscle</tissue>
    </source>
</reference>
<comment type="caution">
    <text evidence="1">The sequence shown here is derived from an EMBL/GenBank/DDBJ whole genome shotgun (WGS) entry which is preliminary data.</text>
</comment>
<sequence length="180" mass="20003">MNPHVHQFFCPRRQLTDEHRIRSLEEESMWLQIRSLTLRLLASLTASGHAPSQQNSEISNENGVGDKSSFLRSLLSQLDQMLQTAAQIAEKHVQPLVVCGFQELTGSLQAILTHAVDHIRGQESGITAQRLASLSLEGTSQEASFTKAAMDKVQGSYLRSLQEVGDLLKKRAETIKNLKI</sequence>
<dbReference type="EMBL" id="JAHRIO010000586">
    <property type="protein sequence ID" value="MEQ2158231.1"/>
    <property type="molecule type" value="Genomic_DNA"/>
</dbReference>
<evidence type="ECO:0000313" key="2">
    <source>
        <dbReference type="Proteomes" id="UP001476798"/>
    </source>
</evidence>
<keyword evidence="2" id="KW-1185">Reference proteome</keyword>
<organism evidence="1 2">
    <name type="scientific">Goodea atripinnis</name>
    <dbReference type="NCBI Taxonomy" id="208336"/>
    <lineage>
        <taxon>Eukaryota</taxon>
        <taxon>Metazoa</taxon>
        <taxon>Chordata</taxon>
        <taxon>Craniata</taxon>
        <taxon>Vertebrata</taxon>
        <taxon>Euteleostomi</taxon>
        <taxon>Actinopterygii</taxon>
        <taxon>Neopterygii</taxon>
        <taxon>Teleostei</taxon>
        <taxon>Neoteleostei</taxon>
        <taxon>Acanthomorphata</taxon>
        <taxon>Ovalentaria</taxon>
        <taxon>Atherinomorphae</taxon>
        <taxon>Cyprinodontiformes</taxon>
        <taxon>Goodeidae</taxon>
        <taxon>Goodea</taxon>
    </lineage>
</organism>
<protein>
    <submittedName>
        <fullName evidence="1">Uncharacterized protein</fullName>
    </submittedName>
</protein>
<name>A0ABV0MGW2_9TELE</name>
<gene>
    <name evidence="1" type="ORF">GOODEAATRI_010160</name>
</gene>
<proteinExistence type="predicted"/>
<evidence type="ECO:0000313" key="1">
    <source>
        <dbReference type="EMBL" id="MEQ2158231.1"/>
    </source>
</evidence>
<dbReference type="Proteomes" id="UP001476798">
    <property type="component" value="Unassembled WGS sequence"/>
</dbReference>
<accession>A0ABV0MGW2</accession>